<dbReference type="PANTHER" id="PTHR43690:SF18">
    <property type="entry name" value="INSULIN-DEGRADING ENZYME-RELATED"/>
    <property type="match status" value="1"/>
</dbReference>
<dbReference type="GO" id="GO:0046872">
    <property type="term" value="F:metal ion binding"/>
    <property type="evidence" value="ECO:0007669"/>
    <property type="project" value="UniProtKB-KW"/>
</dbReference>
<dbReference type="FunFam" id="3.30.830.10:FF:000012">
    <property type="entry name" value="Protease 3"/>
    <property type="match status" value="1"/>
</dbReference>
<feature type="domain" description="Coenzyme PQQ synthesis protein F-like C-terminal lobe" evidence="12">
    <location>
        <begin position="954"/>
        <end position="1048"/>
    </location>
</feature>
<dbReference type="Gene3D" id="3.30.830.10">
    <property type="entry name" value="Metalloenzyme, LuxS/M16 peptidase-like"/>
    <property type="match status" value="5"/>
</dbReference>
<feature type="compositionally biased region" description="Basic and acidic residues" evidence="8">
    <location>
        <begin position="512"/>
        <end position="525"/>
    </location>
</feature>
<feature type="region of interest" description="Disordered" evidence="8">
    <location>
        <begin position="788"/>
        <end position="876"/>
    </location>
</feature>
<keyword evidence="6" id="KW-0862">Zinc</keyword>
<dbReference type="InterPro" id="IPR011765">
    <property type="entry name" value="Pept_M16_N"/>
</dbReference>
<protein>
    <submittedName>
        <fullName evidence="14">Uncharacterized protein LOC34619099</fullName>
    </submittedName>
</protein>
<sequence>MRIVGLCVCAVQRPLTDRRQYRYVVLSNGLRALLVHEPDCDEAAVSLRVGVGSASDPREVQGLAHFTEHMLFQGSSRFPGGHSFFDFVHLRGGKANAYTSKFSTVLTFSIGPKHLKPAIDRMADIFLSPELKPEAVHKEVHAVHAEYQLRFTDDAIRFAHFSRQSKLATPFSNFSVGNLHSLLDIPKAHGLDITQEMKQFHSKWYSSNLMTSVIVGNESLDGLENLAVSYLGRIPNKNTEAPRFKECSLHYQPFASEELKTFIRFLLTEKGLEKKSISTIGDLFFLYLRAIRSLAVEEWRYAEMAKVQEQEFQFADIVPPYNLTQMAAESLNYVPVREVLAGDILMYRFDRDIVMSLIDNYLNPNNLRVYLLDKARGTKGTQEMDGQVQPPDRGSLSCAAAGKPFASPAQPICRPVAQTAGSLDAPGAPVSCNVFHKRDTQFGTPKTVMSLGFYFSPKHDDPVRQYLMTVLYSRLAEFSITERPSGGDFCTAHPWSESLWDQPTVRGGVSREGQERKKATQDHEGTQLQLEACPFRPFLREEFVKATWDWLEVASRVAAASRSPSSQAGDALKLSVATPYFDPETVLQGVKRLKASYTAPAMSGTYWQSAPEADGDAAWHSRLYHDIVEWGELMWKEVHVEGLIQGAITNDAASKLLTSVLTALPIDKTIGAEAAQALVQVSRLETISPLRHSAPTRIPLRTLSSPIRRLFSFSSLEARKTEMTSAVTNAETGQADAHEAEIEGSKTESEVKADKGANEIKGMQEDIDAEQEGEGPPEEAEYAEDGGYVQEGGDAEEGGALEEEEGAGAEEKGRDAEESRDVEDGGAVHDGLDGVGARDADKSGEVEDSGDAGEGRDAEGTRDAEKARAAEGGDEALQQHIVQNDKKAHNEIAAEESQQRNTDKILSLQGSDGRAVRLSLTRRNSNPFDVKNHALLVVQAGPVSTVREKALAYLVQQWMSQEFFNILRTEEQLGYLTHMTTLRLEGLLYYCFSITTVYDPTYVHSRISAFLESHRQKRLMGKKLEELKEGGITFWKQKPKNLIEDFSRDLNQIKRREYIFDIYQEMAKEIQQVVEGQIEAFRETTLFTAPSLAIHIYSQIKVPAKRPVISKNK</sequence>
<dbReference type="Pfam" id="PF22456">
    <property type="entry name" value="PqqF-like_C_4"/>
    <property type="match status" value="1"/>
</dbReference>
<evidence type="ECO:0000256" key="6">
    <source>
        <dbReference type="ARBA" id="ARBA00022833"/>
    </source>
</evidence>
<evidence type="ECO:0000259" key="10">
    <source>
        <dbReference type="Pfam" id="PF05193"/>
    </source>
</evidence>
<evidence type="ECO:0000313" key="14">
    <source>
        <dbReference type="RefSeq" id="XP_026194248.1"/>
    </source>
</evidence>
<evidence type="ECO:0000259" key="12">
    <source>
        <dbReference type="Pfam" id="PF22456"/>
    </source>
</evidence>
<dbReference type="OrthoDB" id="952271at2759"/>
<dbReference type="Pfam" id="PF05193">
    <property type="entry name" value="Peptidase_M16_C"/>
    <property type="match status" value="1"/>
</dbReference>
<dbReference type="InterPro" id="IPR050626">
    <property type="entry name" value="Peptidase_M16"/>
</dbReference>
<organism evidence="13 14">
    <name type="scientific">Cyclospora cayetanensis</name>
    <dbReference type="NCBI Taxonomy" id="88456"/>
    <lineage>
        <taxon>Eukaryota</taxon>
        <taxon>Sar</taxon>
        <taxon>Alveolata</taxon>
        <taxon>Apicomplexa</taxon>
        <taxon>Conoidasida</taxon>
        <taxon>Coccidia</taxon>
        <taxon>Eucoccidiorida</taxon>
        <taxon>Eimeriorina</taxon>
        <taxon>Eimeriidae</taxon>
        <taxon>Cyclospora</taxon>
    </lineage>
</organism>
<evidence type="ECO:0000259" key="11">
    <source>
        <dbReference type="Pfam" id="PF16187"/>
    </source>
</evidence>
<evidence type="ECO:0000256" key="8">
    <source>
        <dbReference type="SAM" id="MobiDB-lite"/>
    </source>
</evidence>
<feature type="compositionally biased region" description="Basic and acidic residues" evidence="8">
    <location>
        <begin position="853"/>
        <end position="871"/>
    </location>
</feature>
<reference evidence="14" key="1">
    <citation type="submission" date="2025-08" db="UniProtKB">
        <authorList>
            <consortium name="RefSeq"/>
        </authorList>
    </citation>
    <scope>IDENTIFICATION</scope>
</reference>
<feature type="domain" description="Peptidase M16 middle/third" evidence="11">
    <location>
        <begin position="312"/>
        <end position="376"/>
    </location>
</feature>
<dbReference type="RefSeq" id="XP_026194248.1">
    <property type="nucleotide sequence ID" value="XM_026338463.1"/>
</dbReference>
<feature type="region of interest" description="Disordered" evidence="8">
    <location>
        <begin position="725"/>
        <end position="758"/>
    </location>
</feature>
<keyword evidence="3" id="KW-0645">Protease</keyword>
<keyword evidence="5" id="KW-0378">Hydrolase</keyword>
<keyword evidence="4" id="KW-0479">Metal-binding</keyword>
<evidence type="ECO:0000256" key="4">
    <source>
        <dbReference type="ARBA" id="ARBA00022723"/>
    </source>
</evidence>
<dbReference type="AlphaFoldDB" id="A0A6P6S290"/>
<evidence type="ECO:0000259" key="9">
    <source>
        <dbReference type="Pfam" id="PF00675"/>
    </source>
</evidence>
<keyword evidence="13" id="KW-1185">Reference proteome</keyword>
<feature type="compositionally biased region" description="Basic and acidic residues" evidence="8">
    <location>
        <begin position="809"/>
        <end position="845"/>
    </location>
</feature>
<dbReference type="GeneID" id="34619099"/>
<dbReference type="InterPro" id="IPR011249">
    <property type="entry name" value="Metalloenz_LuxS/M16"/>
</dbReference>
<feature type="compositionally biased region" description="Basic and acidic residues" evidence="8">
    <location>
        <begin position="736"/>
        <end position="758"/>
    </location>
</feature>
<gene>
    <name evidence="14" type="primary">LOC34619099</name>
</gene>
<comment type="cofactor">
    <cofactor evidence="1">
        <name>Zn(2+)</name>
        <dbReference type="ChEBI" id="CHEBI:29105"/>
    </cofactor>
</comment>
<dbReference type="Pfam" id="PF00675">
    <property type="entry name" value="Peptidase_M16"/>
    <property type="match status" value="1"/>
</dbReference>
<name>A0A6P6S290_9EIME</name>
<feature type="domain" description="Peptidase M16 C-terminal" evidence="10">
    <location>
        <begin position="195"/>
        <end position="245"/>
    </location>
</feature>
<evidence type="ECO:0000313" key="13">
    <source>
        <dbReference type="Proteomes" id="UP000515125"/>
    </source>
</evidence>
<evidence type="ECO:0000256" key="7">
    <source>
        <dbReference type="ARBA" id="ARBA00023049"/>
    </source>
</evidence>
<dbReference type="PANTHER" id="PTHR43690">
    <property type="entry name" value="NARDILYSIN"/>
    <property type="match status" value="1"/>
</dbReference>
<evidence type="ECO:0000256" key="5">
    <source>
        <dbReference type="ARBA" id="ARBA00022801"/>
    </source>
</evidence>
<dbReference type="Proteomes" id="UP000515125">
    <property type="component" value="Unplaced"/>
</dbReference>
<dbReference type="InterPro" id="IPR007863">
    <property type="entry name" value="Peptidase_M16_C"/>
</dbReference>
<evidence type="ECO:0000256" key="3">
    <source>
        <dbReference type="ARBA" id="ARBA00022670"/>
    </source>
</evidence>
<feature type="compositionally biased region" description="Acidic residues" evidence="8">
    <location>
        <begin position="793"/>
        <end position="808"/>
    </location>
</feature>
<accession>A0A6P6S290</accession>
<keyword evidence="7" id="KW-0482">Metalloprotease</keyword>
<feature type="region of interest" description="Disordered" evidence="8">
    <location>
        <begin position="503"/>
        <end position="525"/>
    </location>
</feature>
<feature type="domain" description="Peptidase M16 N-terminal" evidence="9">
    <location>
        <begin position="32"/>
        <end position="148"/>
    </location>
</feature>
<dbReference type="Pfam" id="PF16187">
    <property type="entry name" value="Peptidase_M16_M"/>
    <property type="match status" value="1"/>
</dbReference>
<proteinExistence type="inferred from homology"/>
<dbReference type="GO" id="GO:0006508">
    <property type="term" value="P:proteolysis"/>
    <property type="evidence" value="ECO:0007669"/>
    <property type="project" value="UniProtKB-KW"/>
</dbReference>
<dbReference type="SUPFAM" id="SSF63411">
    <property type="entry name" value="LuxS/MPP-like metallohydrolase"/>
    <property type="match status" value="3"/>
</dbReference>
<dbReference type="InterPro" id="IPR054734">
    <property type="entry name" value="PqqF-like_C_4"/>
</dbReference>
<comment type="similarity">
    <text evidence="2">Belongs to the peptidase M16 family.</text>
</comment>
<dbReference type="InterPro" id="IPR032632">
    <property type="entry name" value="Peptidase_M16_M"/>
</dbReference>
<evidence type="ECO:0000256" key="1">
    <source>
        <dbReference type="ARBA" id="ARBA00001947"/>
    </source>
</evidence>
<evidence type="ECO:0000256" key="2">
    <source>
        <dbReference type="ARBA" id="ARBA00007261"/>
    </source>
</evidence>
<dbReference type="GO" id="GO:0004222">
    <property type="term" value="F:metalloendopeptidase activity"/>
    <property type="evidence" value="ECO:0007669"/>
    <property type="project" value="UniProtKB-ARBA"/>
</dbReference>